<dbReference type="EMBL" id="BARU01029045">
    <property type="protein sequence ID" value="GAH62913.1"/>
    <property type="molecule type" value="Genomic_DNA"/>
</dbReference>
<name>X1IZD7_9ZZZZ</name>
<reference evidence="1" key="1">
    <citation type="journal article" date="2014" name="Front. Microbiol.">
        <title>High frequency of phylogenetically diverse reductive dehalogenase-homologous genes in deep subseafloor sedimentary metagenomes.</title>
        <authorList>
            <person name="Kawai M."/>
            <person name="Futagami T."/>
            <person name="Toyoda A."/>
            <person name="Takaki Y."/>
            <person name="Nishi S."/>
            <person name="Hori S."/>
            <person name="Arai W."/>
            <person name="Tsubouchi T."/>
            <person name="Morono Y."/>
            <person name="Uchiyama I."/>
            <person name="Ito T."/>
            <person name="Fujiyama A."/>
            <person name="Inagaki F."/>
            <person name="Takami H."/>
        </authorList>
    </citation>
    <scope>NUCLEOTIDE SEQUENCE</scope>
    <source>
        <strain evidence="1">Expedition CK06-06</strain>
    </source>
</reference>
<accession>X1IZD7</accession>
<dbReference type="AlphaFoldDB" id="X1IZD7"/>
<organism evidence="1">
    <name type="scientific">marine sediment metagenome</name>
    <dbReference type="NCBI Taxonomy" id="412755"/>
    <lineage>
        <taxon>unclassified sequences</taxon>
        <taxon>metagenomes</taxon>
        <taxon>ecological metagenomes</taxon>
    </lineage>
</organism>
<sequence>MLQYYINKLDYWFAEVKENWYGLRIGFHWLGYNISEQDWASAETTCYSLRDYAIAMQSDMGETTNSVRYYTGACLQYINDNWPEKVDPLTMESLINVMLLADPSEVEYFIGIVDAYRQSVWNKPFNQEFFAALARGFEEWE</sequence>
<comment type="caution">
    <text evidence="1">The sequence shown here is derived from an EMBL/GenBank/DDBJ whole genome shotgun (WGS) entry which is preliminary data.</text>
</comment>
<proteinExistence type="predicted"/>
<evidence type="ECO:0000313" key="1">
    <source>
        <dbReference type="EMBL" id="GAH62913.1"/>
    </source>
</evidence>
<gene>
    <name evidence="1" type="ORF">S03H2_46275</name>
</gene>
<protein>
    <submittedName>
        <fullName evidence="1">Uncharacterized protein</fullName>
    </submittedName>
</protein>